<dbReference type="Pfam" id="PF13522">
    <property type="entry name" value="GATase_6"/>
    <property type="match status" value="1"/>
</dbReference>
<dbReference type="NCBIfam" id="TIGR01135">
    <property type="entry name" value="glmS"/>
    <property type="match status" value="1"/>
</dbReference>
<keyword evidence="7" id="KW-0808">Transferase</keyword>
<evidence type="ECO:0000256" key="2">
    <source>
        <dbReference type="ARBA" id="ARBA00004496"/>
    </source>
</evidence>
<dbReference type="SUPFAM" id="SSF56235">
    <property type="entry name" value="N-terminal nucleophile aminohydrolases (Ntn hydrolases)"/>
    <property type="match status" value="1"/>
</dbReference>
<name>A0A381T8T6_9ZZZZ</name>
<evidence type="ECO:0000256" key="3">
    <source>
        <dbReference type="ARBA" id="ARBA00012916"/>
    </source>
</evidence>
<dbReference type="PANTHER" id="PTHR10937">
    <property type="entry name" value="GLUCOSAMINE--FRUCTOSE-6-PHOSPHATE AMINOTRANSFERASE, ISOMERIZING"/>
    <property type="match status" value="1"/>
</dbReference>
<dbReference type="PROSITE" id="PS51464">
    <property type="entry name" value="SIS"/>
    <property type="match status" value="2"/>
</dbReference>
<keyword evidence="9" id="KW-0315">Glutamine amidotransferase</keyword>
<feature type="domain" description="SIS" evidence="11">
    <location>
        <begin position="290"/>
        <end position="430"/>
    </location>
</feature>
<comment type="subcellular location">
    <subcellularLocation>
        <location evidence="2">Cytoplasm</location>
    </subcellularLocation>
</comment>
<dbReference type="GO" id="GO:0006487">
    <property type="term" value="P:protein N-linked glycosylation"/>
    <property type="evidence" value="ECO:0007669"/>
    <property type="project" value="TreeGrafter"/>
</dbReference>
<dbReference type="Pfam" id="PF01380">
    <property type="entry name" value="SIS"/>
    <property type="match status" value="2"/>
</dbReference>
<dbReference type="PANTHER" id="PTHR10937:SF0">
    <property type="entry name" value="GLUTAMINE--FRUCTOSE-6-PHOSPHATE TRANSAMINASE (ISOMERIZING)"/>
    <property type="match status" value="1"/>
</dbReference>
<gene>
    <name evidence="12" type="ORF">METZ01_LOCUS65436</name>
</gene>
<reference evidence="12" key="1">
    <citation type="submission" date="2018-05" db="EMBL/GenBank/DDBJ databases">
        <authorList>
            <person name="Lanie J.A."/>
            <person name="Ng W.-L."/>
            <person name="Kazmierczak K.M."/>
            <person name="Andrzejewski T.M."/>
            <person name="Davidsen T.M."/>
            <person name="Wayne K.J."/>
            <person name="Tettelin H."/>
            <person name="Glass J.I."/>
            <person name="Rusch D."/>
            <person name="Podicherti R."/>
            <person name="Tsui H.-C.T."/>
            <person name="Winkler M.E."/>
        </authorList>
    </citation>
    <scope>NUCLEOTIDE SEQUENCE</scope>
</reference>
<evidence type="ECO:0000256" key="6">
    <source>
        <dbReference type="ARBA" id="ARBA00022576"/>
    </source>
</evidence>
<dbReference type="GO" id="GO:0005829">
    <property type="term" value="C:cytosol"/>
    <property type="evidence" value="ECO:0007669"/>
    <property type="project" value="TreeGrafter"/>
</dbReference>
<feature type="non-terminal residue" evidence="12">
    <location>
        <position position="505"/>
    </location>
</feature>
<dbReference type="GO" id="GO:0006002">
    <property type="term" value="P:fructose 6-phosphate metabolic process"/>
    <property type="evidence" value="ECO:0007669"/>
    <property type="project" value="TreeGrafter"/>
</dbReference>
<sequence length="505" mass="55233">MCGIVGAASNRDVVPILMDGLVRLEYRGYDSAGIALTKKNKVIRLRQQGKVATLQKEVTKATDFSGECGIAHTRWATHGEPSEKNAHPHVSGDNYSDNEIALVHNGIIENFETLRQKLSKQGYIFSSKTDSEVIVHLIHSYRQNRTVTEAISMVAKDLEGDYSIAVIEAKNPGVVIGTRNGAPLIIGVGLNEHYFASDPGALVALTSKFVVLKDGDIAQITKEAYTVFNNNLEPVERETRKSTIKEGSYSKEGYRHFMEKEIFEQPEVIRRAYGDYITGAIQGSFLKDGAELALRNVEHVQICACGTSYYATMVAKLWLEQYAQIPVTVDIASEYRYNTTPKIKNSLFIAVSQSGETADTLAALRKAKDHNYISTIAVCNVLESSLAREADRCLPTSAGPEIGVASTKAFVSQLATLALMGIAVGDQIGISKKTLKAALSQIKTLPEIIESILGMSEEIEEMTWGLDGKKHALFLGRGLHYPIALEGALKMKEISYIHAEAYPAG</sequence>
<feature type="non-terminal residue" evidence="12">
    <location>
        <position position="1"/>
    </location>
</feature>
<organism evidence="12">
    <name type="scientific">marine metagenome</name>
    <dbReference type="NCBI Taxonomy" id="408172"/>
    <lineage>
        <taxon>unclassified sequences</taxon>
        <taxon>metagenomes</taxon>
        <taxon>ecological metagenomes</taxon>
    </lineage>
</organism>
<dbReference type="GO" id="GO:0097367">
    <property type="term" value="F:carbohydrate derivative binding"/>
    <property type="evidence" value="ECO:0007669"/>
    <property type="project" value="InterPro"/>
</dbReference>
<evidence type="ECO:0000259" key="11">
    <source>
        <dbReference type="PROSITE" id="PS51464"/>
    </source>
</evidence>
<dbReference type="GO" id="GO:0004360">
    <property type="term" value="F:glutamine-fructose-6-phosphate transaminase (isomerizing) activity"/>
    <property type="evidence" value="ECO:0007669"/>
    <property type="project" value="UniProtKB-EC"/>
</dbReference>
<dbReference type="Gene3D" id="3.60.20.10">
    <property type="entry name" value="Glutamine Phosphoribosylpyrophosphate, subunit 1, domain 1"/>
    <property type="match status" value="1"/>
</dbReference>
<evidence type="ECO:0000256" key="1">
    <source>
        <dbReference type="ARBA" id="ARBA00001031"/>
    </source>
</evidence>
<proteinExistence type="predicted"/>
<protein>
    <recommendedName>
        <fullName evidence="4">Glutamine--fructose-6-phosphate aminotransferase [isomerizing]</fullName>
        <ecNumber evidence="3">2.6.1.16</ecNumber>
    </recommendedName>
</protein>
<keyword evidence="6" id="KW-0032">Aminotransferase</keyword>
<dbReference type="InterPro" id="IPR047084">
    <property type="entry name" value="GFAT_N"/>
</dbReference>
<feature type="domain" description="SIS" evidence="11">
    <location>
        <begin position="462"/>
        <end position="505"/>
    </location>
</feature>
<dbReference type="Gene3D" id="3.40.50.10490">
    <property type="entry name" value="Glucose-6-phosphate isomerase like protein, domain 1"/>
    <property type="match status" value="2"/>
</dbReference>
<evidence type="ECO:0000256" key="5">
    <source>
        <dbReference type="ARBA" id="ARBA00022490"/>
    </source>
</evidence>
<dbReference type="EMBL" id="UINC01004204">
    <property type="protein sequence ID" value="SVA12582.1"/>
    <property type="molecule type" value="Genomic_DNA"/>
</dbReference>
<dbReference type="NCBIfam" id="NF001484">
    <property type="entry name" value="PRK00331.1"/>
    <property type="match status" value="1"/>
</dbReference>
<keyword evidence="8" id="KW-0677">Repeat</keyword>
<evidence type="ECO:0000256" key="7">
    <source>
        <dbReference type="ARBA" id="ARBA00022679"/>
    </source>
</evidence>
<feature type="domain" description="Glutamine amidotransferase type-2" evidence="10">
    <location>
        <begin position="2"/>
        <end position="223"/>
    </location>
</feature>
<dbReference type="InterPro" id="IPR029055">
    <property type="entry name" value="Ntn_hydrolases_N"/>
</dbReference>
<dbReference type="InterPro" id="IPR046348">
    <property type="entry name" value="SIS_dom_sf"/>
</dbReference>
<dbReference type="GO" id="GO:0006047">
    <property type="term" value="P:UDP-N-acetylglucosamine metabolic process"/>
    <property type="evidence" value="ECO:0007669"/>
    <property type="project" value="TreeGrafter"/>
</dbReference>
<keyword evidence="5" id="KW-0963">Cytoplasm</keyword>
<dbReference type="CDD" id="cd00714">
    <property type="entry name" value="GFAT"/>
    <property type="match status" value="1"/>
</dbReference>
<dbReference type="PROSITE" id="PS51278">
    <property type="entry name" value="GATASE_TYPE_2"/>
    <property type="match status" value="1"/>
</dbReference>
<accession>A0A381T8T6</accession>
<dbReference type="EC" id="2.6.1.16" evidence="3"/>
<dbReference type="AlphaFoldDB" id="A0A381T8T6"/>
<dbReference type="CDD" id="cd05008">
    <property type="entry name" value="SIS_GlmS_GlmD_1"/>
    <property type="match status" value="1"/>
</dbReference>
<comment type="catalytic activity">
    <reaction evidence="1">
        <text>D-fructose 6-phosphate + L-glutamine = D-glucosamine 6-phosphate + L-glutamate</text>
        <dbReference type="Rhea" id="RHEA:13237"/>
        <dbReference type="ChEBI" id="CHEBI:29985"/>
        <dbReference type="ChEBI" id="CHEBI:58359"/>
        <dbReference type="ChEBI" id="CHEBI:58725"/>
        <dbReference type="ChEBI" id="CHEBI:61527"/>
        <dbReference type="EC" id="2.6.1.16"/>
    </reaction>
</comment>
<dbReference type="FunFam" id="3.40.50.10490:FF:000001">
    <property type="entry name" value="Glutamine--fructose-6-phosphate aminotransferase [isomerizing]"/>
    <property type="match status" value="1"/>
</dbReference>
<evidence type="ECO:0000259" key="10">
    <source>
        <dbReference type="PROSITE" id="PS51278"/>
    </source>
</evidence>
<dbReference type="SUPFAM" id="SSF53697">
    <property type="entry name" value="SIS domain"/>
    <property type="match status" value="1"/>
</dbReference>
<evidence type="ECO:0000256" key="4">
    <source>
        <dbReference type="ARBA" id="ARBA00016090"/>
    </source>
</evidence>
<dbReference type="InterPro" id="IPR035466">
    <property type="entry name" value="GlmS/AgaS_SIS"/>
</dbReference>
<evidence type="ECO:0000256" key="9">
    <source>
        <dbReference type="ARBA" id="ARBA00022962"/>
    </source>
</evidence>
<evidence type="ECO:0000256" key="8">
    <source>
        <dbReference type="ARBA" id="ARBA00022737"/>
    </source>
</evidence>
<dbReference type="InterPro" id="IPR017932">
    <property type="entry name" value="GATase_2_dom"/>
</dbReference>
<dbReference type="InterPro" id="IPR005855">
    <property type="entry name" value="GFAT"/>
</dbReference>
<evidence type="ECO:0000313" key="12">
    <source>
        <dbReference type="EMBL" id="SVA12582.1"/>
    </source>
</evidence>
<dbReference type="FunFam" id="3.60.20.10:FF:000006">
    <property type="entry name" value="Glutamine--fructose-6-phosphate aminotransferase [isomerizing]"/>
    <property type="match status" value="1"/>
</dbReference>
<dbReference type="InterPro" id="IPR001347">
    <property type="entry name" value="SIS_dom"/>
</dbReference>